<evidence type="ECO:0000256" key="2">
    <source>
        <dbReference type="ARBA" id="ARBA00009975"/>
    </source>
</evidence>
<dbReference type="SUPFAM" id="SSF51735">
    <property type="entry name" value="NAD(P)-binding Rossmann-fold domains"/>
    <property type="match status" value="1"/>
</dbReference>
<feature type="binding site" evidence="7">
    <location>
        <position position="187"/>
    </location>
    <ligand>
        <name>substrate</name>
    </ligand>
</feature>
<dbReference type="EMBL" id="AZGM01000070">
    <property type="protein sequence ID" value="KRM26951.1"/>
    <property type="molecule type" value="Genomic_DNA"/>
</dbReference>
<dbReference type="PATRIC" id="fig|1423782.4.peg.196"/>
<dbReference type="InterPro" id="IPR019796">
    <property type="entry name" value="G6P_DH_AS"/>
</dbReference>
<feature type="binding site" evidence="7">
    <location>
        <position position="183"/>
    </location>
    <ligand>
        <name>substrate</name>
    </ligand>
</feature>
<feature type="binding site" evidence="7">
    <location>
        <position position="50"/>
    </location>
    <ligand>
        <name>NADP(+)</name>
        <dbReference type="ChEBI" id="CHEBI:58349"/>
    </ligand>
</feature>
<dbReference type="PIRSF" id="PIRSF000110">
    <property type="entry name" value="G6PD"/>
    <property type="match status" value="1"/>
</dbReference>
<dbReference type="PANTHER" id="PTHR23429:SF0">
    <property type="entry name" value="GLUCOSE-6-PHOSPHATE 1-DEHYDROGENASE"/>
    <property type="match status" value="1"/>
</dbReference>
<feature type="binding site" evidence="7">
    <location>
        <begin position="16"/>
        <end position="23"/>
    </location>
    <ligand>
        <name>NADP(+)</name>
        <dbReference type="ChEBI" id="CHEBI:58349"/>
    </ligand>
</feature>
<feature type="domain" description="Glucose-6-phosphate dehydrogenase NAD-binding" evidence="8">
    <location>
        <begin position="14"/>
        <end position="192"/>
    </location>
</feature>
<keyword evidence="4 7" id="KW-0521">NADP</keyword>
<dbReference type="PANTHER" id="PTHR23429">
    <property type="entry name" value="GLUCOSE-6-PHOSPHATE 1-DEHYDROGENASE G6PD"/>
    <property type="match status" value="1"/>
</dbReference>
<dbReference type="Gene3D" id="3.40.50.720">
    <property type="entry name" value="NAD(P)-binding Rossmann-like Domain"/>
    <property type="match status" value="1"/>
</dbReference>
<dbReference type="AlphaFoldDB" id="A0A0R1X9S4"/>
<comment type="caution">
    <text evidence="10">The sequence shown here is derived from an EMBL/GenBank/DDBJ whole genome shotgun (WGS) entry which is preliminary data.</text>
</comment>
<dbReference type="PROSITE" id="PS00069">
    <property type="entry name" value="G6P_DEHYDROGENASE"/>
    <property type="match status" value="1"/>
</dbReference>
<proteinExistence type="inferred from homology"/>
<comment type="pathway">
    <text evidence="1 7">Carbohydrate degradation; pentose phosphate pathway; D-ribulose 5-phosphate from D-glucose 6-phosphate (oxidative stage): step 1/3.</text>
</comment>
<feature type="active site" description="Proton acceptor" evidence="7">
    <location>
        <position position="245"/>
    </location>
</feature>
<evidence type="ECO:0000256" key="1">
    <source>
        <dbReference type="ARBA" id="ARBA00004937"/>
    </source>
</evidence>
<evidence type="ECO:0000256" key="6">
    <source>
        <dbReference type="ARBA" id="ARBA00023277"/>
    </source>
</evidence>
<feature type="binding site" evidence="7">
    <location>
        <position position="341"/>
    </location>
    <ligand>
        <name>substrate</name>
    </ligand>
</feature>
<dbReference type="GO" id="GO:0009051">
    <property type="term" value="P:pentose-phosphate shunt, oxidative branch"/>
    <property type="evidence" value="ECO:0007669"/>
    <property type="project" value="TreeGrafter"/>
</dbReference>
<accession>A0A0R1X9S4</accession>
<dbReference type="GO" id="GO:0005829">
    <property type="term" value="C:cytosol"/>
    <property type="evidence" value="ECO:0007669"/>
    <property type="project" value="TreeGrafter"/>
</dbReference>
<dbReference type="InterPro" id="IPR001282">
    <property type="entry name" value="G6P_DH"/>
</dbReference>
<comment type="catalytic activity">
    <reaction evidence="7">
        <text>D-glucose 6-phosphate + NADP(+) = 6-phospho-D-glucono-1,5-lactone + NADPH + H(+)</text>
        <dbReference type="Rhea" id="RHEA:15841"/>
        <dbReference type="ChEBI" id="CHEBI:15378"/>
        <dbReference type="ChEBI" id="CHEBI:57783"/>
        <dbReference type="ChEBI" id="CHEBI:57955"/>
        <dbReference type="ChEBI" id="CHEBI:58349"/>
        <dbReference type="ChEBI" id="CHEBI:61548"/>
        <dbReference type="EC" id="1.1.1.49"/>
    </reaction>
</comment>
<dbReference type="InterPro" id="IPR022675">
    <property type="entry name" value="G6P_DH_C"/>
</dbReference>
<evidence type="ECO:0000256" key="3">
    <source>
        <dbReference type="ARBA" id="ARBA00022526"/>
    </source>
</evidence>
<organism evidence="10 11">
    <name type="scientific">Limosilactobacillus panis DSM 6035</name>
    <dbReference type="NCBI Taxonomy" id="1423782"/>
    <lineage>
        <taxon>Bacteria</taxon>
        <taxon>Bacillati</taxon>
        <taxon>Bacillota</taxon>
        <taxon>Bacilli</taxon>
        <taxon>Lactobacillales</taxon>
        <taxon>Lactobacillaceae</taxon>
        <taxon>Limosilactobacillus</taxon>
    </lineage>
</organism>
<evidence type="ECO:0000256" key="5">
    <source>
        <dbReference type="ARBA" id="ARBA00023002"/>
    </source>
</evidence>
<evidence type="ECO:0000313" key="10">
    <source>
        <dbReference type="EMBL" id="KRM26951.1"/>
    </source>
</evidence>
<name>A0A0R1X9S4_9LACO</name>
<dbReference type="Gene3D" id="3.30.360.10">
    <property type="entry name" value="Dihydrodipicolinate Reductase, domain 2"/>
    <property type="match status" value="1"/>
</dbReference>
<dbReference type="Proteomes" id="UP000051412">
    <property type="component" value="Unassembled WGS sequence"/>
</dbReference>
<feature type="binding site" evidence="7">
    <location>
        <begin position="90"/>
        <end position="91"/>
    </location>
    <ligand>
        <name>NADP(+)</name>
        <dbReference type="ChEBI" id="CHEBI:58349"/>
    </ligand>
</feature>
<sequence length="496" mass="56984">MNILATENKAVITLFGATGDLAKRKLYTALFKLYQKGYLQDHFALLGTSRHPYTDEEFQQVVRDSIKDVEETRKGEAADFSKHFFYKSHDVTKPEHYTILKKRIEELDKQFGTEGNRLFYMSMAPQFFGTIAMNLKKQDLLSDEGFNRLVIEKPFGRDFDSAKKLNDELSKTFDENQIFRIDHYLGKEMVQNIQALRFGNTIIESLWNNRYIDNIQVTLSEKLGVEERAGYYDNSGALRDMVQNHIMQIVAQLAMEQPVSFTDTDVRVEKIKALRSLRVYTPSEAAANFVRGQYDAGNGTEAYRDADGVAPDSGTETFVAAKLMFDNYRWSGVPFYVRTGKKLADKFTRIDVVFKKPLIDIFADPRHESDQTLNSNVLTIFVEPKSGFAMQLNAKRAGQGFTTQPVDLKYLQSDTDKKESPEPYERLFHDALEGNHTNFASWAEIAYAWKFVDVIRKLWDIEKPQFPNYVPGSMGPAASDELLARDGRQWVYRLNH</sequence>
<comment type="similarity">
    <text evidence="2 7">Belongs to the glucose-6-phosphate dehydrogenase family.</text>
</comment>
<dbReference type="Pfam" id="PF00479">
    <property type="entry name" value="G6PD_N"/>
    <property type="match status" value="1"/>
</dbReference>
<keyword evidence="6 7" id="KW-0119">Carbohydrate metabolism</keyword>
<dbReference type="GO" id="GO:0006006">
    <property type="term" value="P:glucose metabolic process"/>
    <property type="evidence" value="ECO:0007669"/>
    <property type="project" value="UniProtKB-KW"/>
</dbReference>
<keyword evidence="3 7" id="KW-0313">Glucose metabolism</keyword>
<feature type="domain" description="Glucose-6-phosphate dehydrogenase C-terminal" evidence="9">
    <location>
        <begin position="195"/>
        <end position="490"/>
    </location>
</feature>
<gene>
    <name evidence="7" type="primary">zwf</name>
    <name evidence="10" type="ORF">FD32_GL000195</name>
</gene>
<feature type="binding site" evidence="7">
    <location>
        <position position="240"/>
    </location>
    <ligand>
        <name>substrate</name>
    </ligand>
</feature>
<dbReference type="NCBIfam" id="TIGR00871">
    <property type="entry name" value="zwf"/>
    <property type="match status" value="1"/>
</dbReference>
<dbReference type="GO" id="GO:0004345">
    <property type="term" value="F:glucose-6-phosphate dehydrogenase activity"/>
    <property type="evidence" value="ECO:0007669"/>
    <property type="project" value="UniProtKB-UniRule"/>
</dbReference>
<dbReference type="EC" id="1.1.1.49" evidence="7"/>
<keyword evidence="5 7" id="KW-0560">Oxidoreductase</keyword>
<dbReference type="InterPro" id="IPR036291">
    <property type="entry name" value="NAD(P)-bd_dom_sf"/>
</dbReference>
<comment type="function">
    <text evidence="7">Catalyzes the oxidation of glucose 6-phosphate to 6-phosphogluconolactone.</text>
</comment>
<dbReference type="SUPFAM" id="SSF55347">
    <property type="entry name" value="Glyceraldehyde-3-phosphate dehydrogenase-like, C-terminal domain"/>
    <property type="match status" value="1"/>
</dbReference>
<keyword evidence="11" id="KW-1185">Reference proteome</keyword>
<protein>
    <recommendedName>
        <fullName evidence="7">Glucose-6-phosphate 1-dehydrogenase</fullName>
        <shortName evidence="7">G6PD</shortName>
        <ecNumber evidence="7">1.1.1.49</ecNumber>
    </recommendedName>
</protein>
<evidence type="ECO:0000256" key="7">
    <source>
        <dbReference type="HAMAP-Rule" id="MF_00966"/>
    </source>
</evidence>
<dbReference type="STRING" id="1423782.FD32_GL000195"/>
<dbReference type="InterPro" id="IPR022674">
    <property type="entry name" value="G6P_DH_NAD-bd"/>
</dbReference>
<feature type="binding site" evidence="7">
    <location>
        <position position="346"/>
    </location>
    <ligand>
        <name>substrate</name>
    </ligand>
</feature>
<evidence type="ECO:0000259" key="8">
    <source>
        <dbReference type="Pfam" id="PF00479"/>
    </source>
</evidence>
<feature type="binding site" evidence="7">
    <location>
        <position position="153"/>
    </location>
    <ligand>
        <name>NADP(+)</name>
        <dbReference type="ChEBI" id="CHEBI:58349"/>
    </ligand>
</feature>
<reference evidence="10 11" key="1">
    <citation type="journal article" date="2015" name="Genome Announc.">
        <title>Expanding the biotechnology potential of lactobacilli through comparative genomics of 213 strains and associated genera.</title>
        <authorList>
            <person name="Sun Z."/>
            <person name="Harris H.M."/>
            <person name="McCann A."/>
            <person name="Guo C."/>
            <person name="Argimon S."/>
            <person name="Zhang W."/>
            <person name="Yang X."/>
            <person name="Jeffery I.B."/>
            <person name="Cooney J.C."/>
            <person name="Kagawa T.F."/>
            <person name="Liu W."/>
            <person name="Song Y."/>
            <person name="Salvetti E."/>
            <person name="Wrobel A."/>
            <person name="Rasinkangas P."/>
            <person name="Parkhill J."/>
            <person name="Rea M.C."/>
            <person name="O'Sullivan O."/>
            <person name="Ritari J."/>
            <person name="Douillard F.P."/>
            <person name="Paul Ross R."/>
            <person name="Yang R."/>
            <person name="Briner A.E."/>
            <person name="Felis G.E."/>
            <person name="de Vos W.M."/>
            <person name="Barrangou R."/>
            <person name="Klaenhammer T.R."/>
            <person name="Caufield P.W."/>
            <person name="Cui Y."/>
            <person name="Zhang H."/>
            <person name="O'Toole P.W."/>
        </authorList>
    </citation>
    <scope>NUCLEOTIDE SEQUENCE [LARGE SCALE GENOMIC DNA]</scope>
    <source>
        <strain evidence="10 11">DSM 6035</strain>
    </source>
</reference>
<dbReference type="HAMAP" id="MF_00966">
    <property type="entry name" value="G6PD"/>
    <property type="match status" value="1"/>
</dbReference>
<evidence type="ECO:0000313" key="11">
    <source>
        <dbReference type="Proteomes" id="UP000051412"/>
    </source>
</evidence>
<dbReference type="Pfam" id="PF02781">
    <property type="entry name" value="G6PD_C"/>
    <property type="match status" value="1"/>
</dbReference>
<dbReference type="GO" id="GO:0050661">
    <property type="term" value="F:NADP binding"/>
    <property type="evidence" value="ECO:0007669"/>
    <property type="project" value="UniProtKB-UniRule"/>
</dbReference>
<dbReference type="PRINTS" id="PR00079">
    <property type="entry name" value="G6PDHDRGNASE"/>
</dbReference>
<evidence type="ECO:0000259" key="9">
    <source>
        <dbReference type="Pfam" id="PF02781"/>
    </source>
</evidence>
<feature type="binding site" evidence="7">
    <location>
        <position position="221"/>
    </location>
    <ligand>
        <name>substrate</name>
    </ligand>
</feature>
<evidence type="ECO:0000256" key="4">
    <source>
        <dbReference type="ARBA" id="ARBA00022857"/>
    </source>
</evidence>
<dbReference type="UniPathway" id="UPA00115">
    <property type="reaction ID" value="UER00408"/>
</dbReference>